<name>A0A2U3E807_PURLI</name>
<feature type="compositionally biased region" description="Basic and acidic residues" evidence="1">
    <location>
        <begin position="390"/>
        <end position="405"/>
    </location>
</feature>
<reference evidence="2" key="3">
    <citation type="submission" date="2023-11" db="EMBL/GenBank/DDBJ databases">
        <authorList>
            <person name="Beijen E."/>
            <person name="Ohm R.A."/>
        </authorList>
    </citation>
    <scope>NUCLEOTIDE SEQUENCE</scope>
    <source>
        <strain evidence="2">CBS 150709</strain>
    </source>
</reference>
<organism evidence="3 4">
    <name type="scientific">Purpureocillium lilacinum</name>
    <name type="common">Paecilomyces lilacinus</name>
    <dbReference type="NCBI Taxonomy" id="33203"/>
    <lineage>
        <taxon>Eukaryota</taxon>
        <taxon>Fungi</taxon>
        <taxon>Dikarya</taxon>
        <taxon>Ascomycota</taxon>
        <taxon>Pezizomycotina</taxon>
        <taxon>Sordariomycetes</taxon>
        <taxon>Hypocreomycetidae</taxon>
        <taxon>Hypocreales</taxon>
        <taxon>Ophiocordycipitaceae</taxon>
        <taxon>Purpureocillium</taxon>
    </lineage>
</organism>
<dbReference type="InterPro" id="IPR053044">
    <property type="entry name" value="Metallo-hydrolase/TatD-type"/>
</dbReference>
<gene>
    <name evidence="3" type="ORF">PCL_12996</name>
    <name evidence="2" type="ORF">Purlil1_6067</name>
</gene>
<dbReference type="InterPro" id="IPR001130">
    <property type="entry name" value="TatD-like"/>
</dbReference>
<dbReference type="Pfam" id="PF01026">
    <property type="entry name" value="TatD_DNase"/>
    <property type="match status" value="1"/>
</dbReference>
<dbReference type="InterPro" id="IPR032466">
    <property type="entry name" value="Metal_Hydrolase"/>
</dbReference>
<dbReference type="Proteomes" id="UP000245956">
    <property type="component" value="Unassembled WGS sequence"/>
</dbReference>
<dbReference type="SUPFAM" id="SSF51556">
    <property type="entry name" value="Metallo-dependent hydrolases"/>
    <property type="match status" value="1"/>
</dbReference>
<evidence type="ECO:0000313" key="5">
    <source>
        <dbReference type="Proteomes" id="UP001287286"/>
    </source>
</evidence>
<feature type="region of interest" description="Disordered" evidence="1">
    <location>
        <begin position="169"/>
        <end position="206"/>
    </location>
</feature>
<feature type="region of interest" description="Disordered" evidence="1">
    <location>
        <begin position="463"/>
        <end position="490"/>
    </location>
</feature>
<proteinExistence type="predicted"/>
<feature type="compositionally biased region" description="Low complexity" evidence="1">
    <location>
        <begin position="197"/>
        <end position="206"/>
    </location>
</feature>
<comment type="caution">
    <text evidence="3">The sequence shown here is derived from an EMBL/GenBank/DDBJ whole genome shotgun (WGS) entry which is preliminary data.</text>
</comment>
<evidence type="ECO:0000256" key="1">
    <source>
        <dbReference type="SAM" id="MobiDB-lite"/>
    </source>
</evidence>
<reference evidence="3 4" key="2">
    <citation type="journal article" date="2016" name="Front. Microbiol.">
        <title>Genome and transcriptome sequences reveal the specific parasitism of the nematophagous Purpureocillium lilacinum 36-1.</title>
        <authorList>
            <person name="Xie J."/>
            <person name="Li S."/>
            <person name="Mo C."/>
            <person name="Xiao X."/>
            <person name="Peng D."/>
            <person name="Wang G."/>
            <person name="Xiao Y."/>
        </authorList>
    </citation>
    <scope>NUCLEOTIDE SEQUENCE [LARGE SCALE GENOMIC DNA]</scope>
    <source>
        <strain evidence="3 4">36-1</strain>
    </source>
</reference>
<dbReference type="AlphaFoldDB" id="A0A2U3E807"/>
<reference evidence="3" key="1">
    <citation type="submission" date="2015-05" db="EMBL/GenBank/DDBJ databases">
        <authorList>
            <person name="Wang D.B."/>
            <person name="Wang M."/>
        </authorList>
    </citation>
    <scope>NUCLEOTIDE SEQUENCE</scope>
    <source>
        <strain evidence="3">36-1</strain>
    </source>
</reference>
<dbReference type="Proteomes" id="UP001287286">
    <property type="component" value="Unassembled WGS sequence"/>
</dbReference>
<dbReference type="EMBL" id="JAWRVI010000019">
    <property type="protein sequence ID" value="KAK4089498.1"/>
    <property type="molecule type" value="Genomic_DNA"/>
</dbReference>
<evidence type="ECO:0000313" key="3">
    <source>
        <dbReference type="EMBL" id="PWI70597.1"/>
    </source>
</evidence>
<accession>A0A2U3E807</accession>
<evidence type="ECO:0000313" key="2">
    <source>
        <dbReference type="EMBL" id="KAK4089498.1"/>
    </source>
</evidence>
<dbReference type="EMBL" id="LCWV01000009">
    <property type="protein sequence ID" value="PWI70597.1"/>
    <property type="molecule type" value="Genomic_DNA"/>
</dbReference>
<protein>
    <submittedName>
        <fullName evidence="3">Cut9 interacting protein Scn1</fullName>
    </submittedName>
</protein>
<dbReference type="PANTHER" id="PTHR47345">
    <property type="entry name" value="CUT9-INTERACTING PROTEIN SCN1"/>
    <property type="match status" value="1"/>
</dbReference>
<dbReference type="GO" id="GO:0016788">
    <property type="term" value="F:hydrolase activity, acting on ester bonds"/>
    <property type="evidence" value="ECO:0007669"/>
    <property type="project" value="InterPro"/>
</dbReference>
<feature type="region of interest" description="Disordered" evidence="1">
    <location>
        <begin position="383"/>
        <end position="407"/>
    </location>
</feature>
<reference evidence="2 5" key="4">
    <citation type="journal article" date="2024" name="Microbiol. Resour. Announc.">
        <title>Genome annotations for the ascomycete fungi Trichoderma harzianum, Trichoderma aggressivum, and Purpureocillium lilacinum.</title>
        <authorList>
            <person name="Beijen E.P.W."/>
            <person name="Ohm R.A."/>
        </authorList>
    </citation>
    <scope>NUCLEOTIDE SEQUENCE [LARGE SCALE GENOMIC DNA]</scope>
    <source>
        <strain evidence="2 5">CBS 150709</strain>
    </source>
</reference>
<evidence type="ECO:0000313" key="4">
    <source>
        <dbReference type="Proteomes" id="UP000245956"/>
    </source>
</evidence>
<sequence length="603" mass="64994">MREPGRRPGAIARAVVLICNGGERAGPAPWGMGCGCRHQCRRRRGTMASGAGRACGSDALSTMSFASLQMHSCHTGGASQDVPQGATSPCASGNLARAPPKLQWRCGTGSSPLGTPYATTFHPIHPHRVYPLHFIASSSRSCRSGFVRLPPPFASPTCDLIAAALPRGALTSHPTAPTPSQPAMCQHGTDGQHEEASSQASQPAANADEPFPWHLAIFDAHCHPTDTMGALTTHLPSMRASVLAIMATRSQDQHLVADVASRFRPGPPPFEAPSQSSSCKVVPAFGWHPWFSHQLYDDTGPSTATYAPPPDGADAQALQDAKRVHYRTVLTPPPEDDDFIASLPTPTSLASFISSTSDRLKAFPDASLVGEIGIDRAFRLPRNWDPADTSSRDQELTPGGREGRLLSRHRVSMPHQQAVLRAQLRLAGEQGRPVSVHGVQAPGILYDTVSACWKGHERHIPSRRERRMVAPGAEDQDSDTDDAAREGGKPYPPRICLHSYSGTVEVLGQWMNPTNPSHVYVSFSSAVNLSTEAGRAKFPDVVRAVPDDRVLVESDLHMAGPGMDAALDDMYRRVCEAKGWPLDEGVRTIAKNFEDFIFGKSRR</sequence>
<keyword evidence="5" id="KW-1185">Reference proteome</keyword>
<dbReference type="Gene3D" id="3.20.20.140">
    <property type="entry name" value="Metal-dependent hydrolases"/>
    <property type="match status" value="1"/>
</dbReference>
<dbReference type="PANTHER" id="PTHR47345:SF1">
    <property type="entry name" value="CUT9-INTERACTING PROTEIN SCN1"/>
    <property type="match status" value="1"/>
</dbReference>